<proteinExistence type="predicted"/>
<evidence type="ECO:0000313" key="2">
    <source>
        <dbReference type="Proteomes" id="UP000828941"/>
    </source>
</evidence>
<sequence length="460" mass="51079">MEFGAATATLSKKLSNGSAYDGIFATPIKFRAVNLSSPLDDYCEIFGGSEAPLGSSIPILEIPQLDERKIFDDIRGSKLDYSKVFGGFENLDTAVAYEELFAEPKRMDTFPKEALRRANGENRSIKEDPATYLKENPLVSQEAASVDGARKINTLYHKIDQGNKKGTNGTVHIAQLYVMPAYTCLIEEVIPRADMSTPVVPDAYPNTRCSERKKESRHCTKPVASPYPDNASEHSSNSGVIGHNKSNSIHVFFYGYEVSHGSGGTSHIKMPPFEAVVGHLDSQNSDAARSVKTKCHVSERAASADSPSYSDDMVDSNSEAAASVAALRKAIEETEERINIAKESMKRKKEGIANHKRRLDCNLKTVVKKESKVKTIRLEEIDMWRTSADMDTLPQVLSEIGTTMMRARQVIPDQMGKKRFVAKEVVSETQRKSKSNQHKDEIVQVERKEVDHKAIVIMFK</sequence>
<gene>
    <name evidence="1" type="ORF">L6164_015343</name>
</gene>
<dbReference type="EMBL" id="CM039431">
    <property type="protein sequence ID" value="KAI4336866.1"/>
    <property type="molecule type" value="Genomic_DNA"/>
</dbReference>
<comment type="caution">
    <text evidence="1">The sequence shown here is derived from an EMBL/GenBank/DDBJ whole genome shotgun (WGS) entry which is preliminary data.</text>
</comment>
<accession>A0ACB9NLL3</accession>
<dbReference type="Proteomes" id="UP000828941">
    <property type="component" value="Chromosome 6"/>
</dbReference>
<protein>
    <submittedName>
        <fullName evidence="1">Uncharacterized protein</fullName>
    </submittedName>
</protein>
<keyword evidence="2" id="KW-1185">Reference proteome</keyword>
<organism evidence="1 2">
    <name type="scientific">Bauhinia variegata</name>
    <name type="common">Purple orchid tree</name>
    <name type="synonym">Phanera variegata</name>
    <dbReference type="NCBI Taxonomy" id="167791"/>
    <lineage>
        <taxon>Eukaryota</taxon>
        <taxon>Viridiplantae</taxon>
        <taxon>Streptophyta</taxon>
        <taxon>Embryophyta</taxon>
        <taxon>Tracheophyta</taxon>
        <taxon>Spermatophyta</taxon>
        <taxon>Magnoliopsida</taxon>
        <taxon>eudicotyledons</taxon>
        <taxon>Gunneridae</taxon>
        <taxon>Pentapetalae</taxon>
        <taxon>rosids</taxon>
        <taxon>fabids</taxon>
        <taxon>Fabales</taxon>
        <taxon>Fabaceae</taxon>
        <taxon>Cercidoideae</taxon>
        <taxon>Cercideae</taxon>
        <taxon>Bauhiniinae</taxon>
        <taxon>Bauhinia</taxon>
    </lineage>
</organism>
<evidence type="ECO:0000313" key="1">
    <source>
        <dbReference type="EMBL" id="KAI4336866.1"/>
    </source>
</evidence>
<name>A0ACB9NLL3_BAUVA</name>
<reference evidence="1 2" key="1">
    <citation type="journal article" date="2022" name="DNA Res.">
        <title>Chromosomal-level genome assembly of the orchid tree Bauhinia variegata (Leguminosae; Cercidoideae) supports the allotetraploid origin hypothesis of Bauhinia.</title>
        <authorList>
            <person name="Zhong Y."/>
            <person name="Chen Y."/>
            <person name="Zheng D."/>
            <person name="Pang J."/>
            <person name="Liu Y."/>
            <person name="Luo S."/>
            <person name="Meng S."/>
            <person name="Qian L."/>
            <person name="Wei D."/>
            <person name="Dai S."/>
            <person name="Zhou R."/>
        </authorList>
    </citation>
    <scope>NUCLEOTIDE SEQUENCE [LARGE SCALE GENOMIC DNA]</scope>
    <source>
        <strain evidence="1">BV-YZ2020</strain>
    </source>
</reference>